<dbReference type="AlphaFoldDB" id="A0AAJ0UI42"/>
<proteinExistence type="inferred from homology"/>
<dbReference type="EC" id="3.5.1.122" evidence="3"/>
<dbReference type="GO" id="GO:0008418">
    <property type="term" value="F:protein-N-terminal asparagine amidohydrolase activity"/>
    <property type="evidence" value="ECO:0007669"/>
    <property type="project" value="InterPro"/>
</dbReference>
<dbReference type="RefSeq" id="WP_201246748.1">
    <property type="nucleotide sequence ID" value="NZ_NHSF01000072.1"/>
</dbReference>
<keyword evidence="10" id="KW-1185">Reference proteome</keyword>
<dbReference type="EMBL" id="NHSF01000072">
    <property type="protein sequence ID" value="MBK5931908.1"/>
    <property type="molecule type" value="Genomic_DNA"/>
</dbReference>
<evidence type="ECO:0000256" key="7">
    <source>
        <dbReference type="ARBA" id="ARBA00048768"/>
    </source>
</evidence>
<evidence type="ECO:0000256" key="6">
    <source>
        <dbReference type="ARBA" id="ARBA00029677"/>
    </source>
</evidence>
<comment type="catalytic activity">
    <reaction evidence="7">
        <text>N-terminal L-glutaminyl-[protein] + H2O = N-terminal L-glutamyl-[protein] + NH4(+)</text>
        <dbReference type="Rhea" id="RHEA:50680"/>
        <dbReference type="Rhea" id="RHEA-COMP:12668"/>
        <dbReference type="Rhea" id="RHEA-COMP:12777"/>
        <dbReference type="ChEBI" id="CHEBI:15377"/>
        <dbReference type="ChEBI" id="CHEBI:28938"/>
        <dbReference type="ChEBI" id="CHEBI:64721"/>
        <dbReference type="ChEBI" id="CHEBI:64722"/>
        <dbReference type="EC" id="3.5.1.122"/>
    </reaction>
</comment>
<evidence type="ECO:0000313" key="10">
    <source>
        <dbReference type="Proteomes" id="UP001296967"/>
    </source>
</evidence>
<evidence type="ECO:0000259" key="8">
    <source>
        <dbReference type="Pfam" id="PF09764"/>
    </source>
</evidence>
<organism evidence="9 10">
    <name type="scientific">Halochromatium salexigens</name>
    <name type="common">Chromatium salexigens</name>
    <dbReference type="NCBI Taxonomy" id="49447"/>
    <lineage>
        <taxon>Bacteria</taxon>
        <taxon>Pseudomonadati</taxon>
        <taxon>Pseudomonadota</taxon>
        <taxon>Gammaproteobacteria</taxon>
        <taxon>Chromatiales</taxon>
        <taxon>Chromatiaceae</taxon>
        <taxon>Halochromatium</taxon>
    </lineage>
</organism>
<comment type="similarity">
    <text evidence="1">Belongs to the NTAQ1 family.</text>
</comment>
<dbReference type="Gene3D" id="3.10.620.10">
    <property type="entry name" value="Protein N-terminal glutamine amidohydrolase, alpha beta roll"/>
    <property type="match status" value="1"/>
</dbReference>
<evidence type="ECO:0000256" key="3">
    <source>
        <dbReference type="ARBA" id="ARBA00012718"/>
    </source>
</evidence>
<dbReference type="Proteomes" id="UP001296967">
    <property type="component" value="Unassembled WGS sequence"/>
</dbReference>
<comment type="subunit">
    <text evidence="2">Monomer.</text>
</comment>
<reference evidence="9" key="2">
    <citation type="journal article" date="2020" name="Microorganisms">
        <title>Osmotic Adaptation and Compatible Solute Biosynthesis of Phototrophic Bacteria as Revealed from Genome Analyses.</title>
        <authorList>
            <person name="Imhoff J.F."/>
            <person name="Rahn T."/>
            <person name="Kunzel S."/>
            <person name="Keller A."/>
            <person name="Neulinger S.C."/>
        </authorList>
    </citation>
    <scope>NUCLEOTIDE SEQUENCE</scope>
    <source>
        <strain evidence="9">DSM 4395</strain>
    </source>
</reference>
<evidence type="ECO:0000256" key="5">
    <source>
        <dbReference type="ARBA" id="ARBA00022801"/>
    </source>
</evidence>
<dbReference type="GO" id="GO:0070773">
    <property type="term" value="F:protein-N-terminal glutamine amidohydrolase activity"/>
    <property type="evidence" value="ECO:0007669"/>
    <property type="project" value="UniProtKB-EC"/>
</dbReference>
<evidence type="ECO:0000256" key="4">
    <source>
        <dbReference type="ARBA" id="ARBA00021247"/>
    </source>
</evidence>
<evidence type="ECO:0000256" key="2">
    <source>
        <dbReference type="ARBA" id="ARBA00011245"/>
    </source>
</evidence>
<protein>
    <recommendedName>
        <fullName evidence="4">Protein N-terminal glutamine amidohydrolase</fullName>
        <ecNumber evidence="3">3.5.1.122</ecNumber>
    </recommendedName>
    <alternativeName>
        <fullName evidence="6">Protein NH2-terminal glutamine deamidase</fullName>
    </alternativeName>
</protein>
<gene>
    <name evidence="9" type="ORF">CCR82_15570</name>
</gene>
<feature type="domain" description="Protein N-terminal glutamine amidohydrolase alpha beta roll" evidence="8">
    <location>
        <begin position="35"/>
        <end position="203"/>
    </location>
</feature>
<dbReference type="PANTHER" id="PTHR13035:SF0">
    <property type="entry name" value="PROTEIN N-TERMINAL GLUTAMINE AMIDOHYDROLASE"/>
    <property type="match status" value="1"/>
</dbReference>
<dbReference type="GO" id="GO:0005829">
    <property type="term" value="C:cytosol"/>
    <property type="evidence" value="ECO:0007669"/>
    <property type="project" value="TreeGrafter"/>
</dbReference>
<dbReference type="InterPro" id="IPR023128">
    <property type="entry name" value="Prot_N_Gln_amidohydro_ab_roll"/>
</dbReference>
<name>A0AAJ0UI42_HALSE</name>
<dbReference type="InterPro" id="IPR039733">
    <property type="entry name" value="NTAQ1"/>
</dbReference>
<accession>A0AAJ0UI42</accession>
<evidence type="ECO:0000256" key="1">
    <source>
        <dbReference type="ARBA" id="ARBA00008985"/>
    </source>
</evidence>
<dbReference type="PANTHER" id="PTHR13035">
    <property type="entry name" value="PROTEIN N-TERMINAL GLUTAMINE AMIDOHYDROLASE"/>
    <property type="match status" value="1"/>
</dbReference>
<reference evidence="9" key="1">
    <citation type="submission" date="2017-05" db="EMBL/GenBank/DDBJ databases">
        <authorList>
            <person name="Imhoff J.F."/>
            <person name="Rahn T."/>
            <person name="Kuenzel S."/>
            <person name="Neulinger S.C."/>
        </authorList>
    </citation>
    <scope>NUCLEOTIDE SEQUENCE</scope>
    <source>
        <strain evidence="9">DSM 4395</strain>
    </source>
</reference>
<comment type="caution">
    <text evidence="9">The sequence shown here is derived from an EMBL/GenBank/DDBJ whole genome shotgun (WGS) entry which is preliminary data.</text>
</comment>
<dbReference type="InterPro" id="IPR037132">
    <property type="entry name" value="N_Gln_amidohydro_ab_roll_sf"/>
</dbReference>
<dbReference type="Pfam" id="PF09764">
    <property type="entry name" value="Nt_Gln_amidase"/>
    <property type="match status" value="1"/>
</dbReference>
<keyword evidence="5" id="KW-0378">Hydrolase</keyword>
<evidence type="ECO:0000313" key="9">
    <source>
        <dbReference type="EMBL" id="MBK5931908.1"/>
    </source>
</evidence>
<sequence length="208" mass="22740">MAGPAAALDQRHCGGDAQHRLTVRPGDEMHHRLRYQPYYCEENIWWLCAEPPAGVTIAQVIFVASQAGACPIAEQRAGGAEGLVWWDYHCIALDEQRRIWDLDSRLPLPVAASTWLERSFPHAAALPALLQPRFRVVTAAHYLADFASDRRHMRAADGGWLQAPPPWPCIGTGSTLADYRELSSPAGPGQPEGPGQLLDLDAFSALVG</sequence>